<organism evidence="1">
    <name type="scientific">Rhipicephalus appendiculatus</name>
    <name type="common">Brown ear tick</name>
    <dbReference type="NCBI Taxonomy" id="34631"/>
    <lineage>
        <taxon>Eukaryota</taxon>
        <taxon>Metazoa</taxon>
        <taxon>Ecdysozoa</taxon>
        <taxon>Arthropoda</taxon>
        <taxon>Chelicerata</taxon>
        <taxon>Arachnida</taxon>
        <taxon>Acari</taxon>
        <taxon>Parasitiformes</taxon>
        <taxon>Ixodida</taxon>
        <taxon>Ixodoidea</taxon>
        <taxon>Ixodidae</taxon>
        <taxon>Rhipicephalinae</taxon>
        <taxon>Rhipicephalus</taxon>
        <taxon>Rhipicephalus</taxon>
    </lineage>
</organism>
<name>A0A131YEL2_RHIAP</name>
<reference evidence="1" key="1">
    <citation type="journal article" date="2016" name="Ticks Tick Borne Dis.">
        <title>De novo assembly and annotation of the salivary gland transcriptome of Rhipicephalus appendiculatus male and female ticks during blood feeding.</title>
        <authorList>
            <person name="de Castro M.H."/>
            <person name="de Klerk D."/>
            <person name="Pienaar R."/>
            <person name="Latif A.A."/>
            <person name="Rees D.J."/>
            <person name="Mans B.J."/>
        </authorList>
    </citation>
    <scope>NUCLEOTIDE SEQUENCE</scope>
    <source>
        <tissue evidence="1">Salivary glands</tissue>
    </source>
</reference>
<protein>
    <submittedName>
        <fullName evidence="1">Tick transposon</fullName>
    </submittedName>
</protein>
<proteinExistence type="predicted"/>
<accession>A0A131YEL2</accession>
<sequence>MGKTAPRQTIKSGVVHKVPCGHCDATYIGETGRKRSTRLKEHKGDVAKATHATPCKTELVEHCWTTGHAFDFSNATTLAREQSNGG</sequence>
<dbReference type="EMBL" id="GEDV01012031">
    <property type="protein sequence ID" value="JAP76526.1"/>
    <property type="molecule type" value="Transcribed_RNA"/>
</dbReference>
<dbReference type="AlphaFoldDB" id="A0A131YEL2"/>
<evidence type="ECO:0000313" key="1">
    <source>
        <dbReference type="EMBL" id="JAP76526.1"/>
    </source>
</evidence>